<dbReference type="AlphaFoldDB" id="A0A8H3UHG4"/>
<keyword evidence="5" id="KW-1185">Reference proteome</keyword>
<feature type="compositionally biased region" description="Polar residues" evidence="1">
    <location>
        <begin position="295"/>
        <end position="315"/>
    </location>
</feature>
<feature type="compositionally biased region" description="Polar residues" evidence="1">
    <location>
        <begin position="325"/>
        <end position="335"/>
    </location>
</feature>
<accession>A0A8H3UHG4</accession>
<feature type="domain" description="DUF7703" evidence="3">
    <location>
        <begin position="40"/>
        <end position="275"/>
    </location>
</feature>
<dbReference type="InterPro" id="IPR056120">
    <property type="entry name" value="DUF7703"/>
</dbReference>
<evidence type="ECO:0000256" key="1">
    <source>
        <dbReference type="SAM" id="MobiDB-lite"/>
    </source>
</evidence>
<dbReference type="Proteomes" id="UP000490939">
    <property type="component" value="Unassembled WGS sequence"/>
</dbReference>
<comment type="caution">
    <text evidence="4">The sequence shown here is derived from an EMBL/GenBank/DDBJ whole genome shotgun (WGS) entry which is preliminary data.</text>
</comment>
<reference evidence="4 5" key="1">
    <citation type="submission" date="2019-07" db="EMBL/GenBank/DDBJ databases">
        <title>Venturia inaequalis Genome Resource.</title>
        <authorList>
            <person name="Lichtner F.J."/>
        </authorList>
    </citation>
    <scope>NUCLEOTIDE SEQUENCE [LARGE SCALE GENOMIC DNA]</scope>
    <source>
        <strain evidence="4 5">DMI_063113</strain>
    </source>
</reference>
<gene>
    <name evidence="4" type="ORF">EG327_010554</name>
</gene>
<evidence type="ECO:0000313" key="4">
    <source>
        <dbReference type="EMBL" id="KAE9969643.1"/>
    </source>
</evidence>
<sequence>MATPCTVPPAYHTYLPLSKFDWSFNRAGQLPWSPGIYSIIAVFTGLAIWSTVHLTIQILFFFKQYRGLYFWSLIITSWALSIREIGFLMRWVAPNVPWQFSLALAEVGWIGMVTGFSIVLWSRLQIITSNRLIMRAVLVMIIMNGFVFHSALVILQYGLAAASKSERGPWLKVLNPFERVQITMFTVQEVIISGLYMRATFELLQERIIHHADRTRKALILLFVVQTVVIMLDIIVITLDLAGYFTLKAIIHSWVYGLKLELEFVVLNQLVEIAKAGVPGLSTASASGTEFTITQTSQTANSPMESPSSKATFSGKQDWWPHPNSEATESRSTMTSRRHSLAHSPMSGPGLVPGGQRMPVRKSIHEIMEERSLSLDHIGVIPDL</sequence>
<protein>
    <recommendedName>
        <fullName evidence="3">DUF7703 domain-containing protein</fullName>
    </recommendedName>
</protein>
<name>A0A8H3UHG4_VENIN</name>
<proteinExistence type="predicted"/>
<keyword evidence="2" id="KW-0812">Transmembrane</keyword>
<feature type="transmembrane region" description="Helical" evidence="2">
    <location>
        <begin position="68"/>
        <end position="92"/>
    </location>
</feature>
<feature type="transmembrane region" description="Helical" evidence="2">
    <location>
        <begin position="98"/>
        <end position="121"/>
    </location>
</feature>
<evidence type="ECO:0000259" key="3">
    <source>
        <dbReference type="Pfam" id="PF24802"/>
    </source>
</evidence>
<dbReference type="EMBL" id="WNWR01000763">
    <property type="protein sequence ID" value="KAE9969643.1"/>
    <property type="molecule type" value="Genomic_DNA"/>
</dbReference>
<feature type="transmembrane region" description="Helical" evidence="2">
    <location>
        <begin position="218"/>
        <end position="239"/>
    </location>
</feature>
<dbReference type="PANTHER" id="PTHR37013">
    <property type="entry name" value="INTEGRAL MEMBRANE PROTEIN (AFU_ORTHOLOGUE AFUA_1G05950)-RELATED"/>
    <property type="match status" value="1"/>
</dbReference>
<evidence type="ECO:0000256" key="2">
    <source>
        <dbReference type="SAM" id="Phobius"/>
    </source>
</evidence>
<feature type="transmembrane region" description="Helical" evidence="2">
    <location>
        <begin position="133"/>
        <end position="159"/>
    </location>
</feature>
<keyword evidence="2" id="KW-0472">Membrane</keyword>
<keyword evidence="2" id="KW-1133">Transmembrane helix</keyword>
<organism evidence="4 5">
    <name type="scientific">Venturia inaequalis</name>
    <name type="common">Apple scab fungus</name>
    <dbReference type="NCBI Taxonomy" id="5025"/>
    <lineage>
        <taxon>Eukaryota</taxon>
        <taxon>Fungi</taxon>
        <taxon>Dikarya</taxon>
        <taxon>Ascomycota</taxon>
        <taxon>Pezizomycotina</taxon>
        <taxon>Dothideomycetes</taxon>
        <taxon>Pleosporomycetidae</taxon>
        <taxon>Venturiales</taxon>
        <taxon>Venturiaceae</taxon>
        <taxon>Venturia</taxon>
    </lineage>
</organism>
<dbReference type="Pfam" id="PF24802">
    <property type="entry name" value="DUF7703"/>
    <property type="match status" value="1"/>
</dbReference>
<feature type="transmembrane region" description="Helical" evidence="2">
    <location>
        <begin position="179"/>
        <end position="197"/>
    </location>
</feature>
<feature type="transmembrane region" description="Helical" evidence="2">
    <location>
        <begin position="36"/>
        <end position="61"/>
    </location>
</feature>
<feature type="region of interest" description="Disordered" evidence="1">
    <location>
        <begin position="295"/>
        <end position="355"/>
    </location>
</feature>
<dbReference type="OrthoDB" id="405906at2759"/>
<evidence type="ECO:0000313" key="5">
    <source>
        <dbReference type="Proteomes" id="UP000490939"/>
    </source>
</evidence>